<protein>
    <submittedName>
        <fullName evidence="2">Uncharacterized protein</fullName>
    </submittedName>
</protein>
<comment type="caution">
    <text evidence="2">The sequence shown here is derived from an EMBL/GenBank/DDBJ whole genome shotgun (WGS) entry which is preliminary data.</text>
</comment>
<gene>
    <name evidence="2" type="ORF">E3A20_04240</name>
</gene>
<feature type="transmembrane region" description="Helical" evidence="1">
    <location>
        <begin position="6"/>
        <end position="29"/>
    </location>
</feature>
<accession>A0A5C6MBZ7</accession>
<keyword evidence="1" id="KW-0472">Membrane</keyword>
<reference evidence="2 3" key="1">
    <citation type="submission" date="2019-08" db="EMBL/GenBank/DDBJ databases">
        <title>100 year-old enigma solved: identification of Planctomyces bekefii, the type genus and species of the phylum Planctomycetes.</title>
        <authorList>
            <person name="Svetlana D.N."/>
            <person name="Overmann J."/>
        </authorList>
    </citation>
    <scope>NUCLEOTIDE SEQUENCE [LARGE SCALE GENOMIC DNA]</scope>
    <source>
        <strain evidence="2">Phe10_nw2017</strain>
    </source>
</reference>
<sequence>MFQQIPGIYNGIACGAFAAVVSQALMFFIHRRWVKFRINVDLADDSTGITQAAAYFSNGLQRLLADTEDRCSRLMLDVQEKIAARTERTAEILELSMKNQEQVTLTVGDVFNRHLSDAIAHSALTARTTLEPLERALLENHRTITAAMQETVELHTAVSTTLKDALRGGESLAQLSDRLDAVSEKLTDTVVHFSDSSIPVVQSALSRFSASVVQFTEGVEHSTEAVTASSTQFTEFTGSLTNVGIQMQESSNDLRSSSTLFAKQCEGVADSHAKTHAAISEGLAKSVEVLSQVAELGTQIAASLELAKEGSGAIERVSQDMKTVSASFETSVQALTGSGLPRALDLMNHFTSGVIDLRTQVQNSTEVVRQSTVGYTAVMQSLSDSQESIRAAVLRDIEGITQSTASLKAINTEFVASLQCAAQSRDALTSVTRNLEAASQQLAPALEELTKIGLPKAQAIMGDFVTHVVRLGESMQRSSTSLNSGSGGFDNFISKLKETSDSLSIASTGMQSCSDQFGGSLVQLSNTLTASATSLSDAVDKQLGEKLLRAQAGLAEGLELAAKSAEKLPSALSALNTTLSNAGSQIDGVGSMSTQVAASVTKMRDTVDSLSSSIDRQRDVVSDWRGILDAIPNSLQVRTESSVKALVAHLAEITAEVGKLVVSIRESR</sequence>
<evidence type="ECO:0000313" key="2">
    <source>
        <dbReference type="EMBL" id="TWW11763.1"/>
    </source>
</evidence>
<keyword evidence="1" id="KW-0812">Transmembrane</keyword>
<name>A0A5C6MBZ7_9PLAN</name>
<evidence type="ECO:0000313" key="3">
    <source>
        <dbReference type="Proteomes" id="UP000321083"/>
    </source>
</evidence>
<keyword evidence="1" id="KW-1133">Transmembrane helix</keyword>
<keyword evidence="3" id="KW-1185">Reference proteome</keyword>
<evidence type="ECO:0000256" key="1">
    <source>
        <dbReference type="SAM" id="Phobius"/>
    </source>
</evidence>
<dbReference type="EMBL" id="SRHE01000048">
    <property type="protein sequence ID" value="TWW11763.1"/>
    <property type="molecule type" value="Genomic_DNA"/>
</dbReference>
<reference evidence="2 3" key="2">
    <citation type="submission" date="2019-08" db="EMBL/GenBank/DDBJ databases">
        <authorList>
            <person name="Henke P."/>
        </authorList>
    </citation>
    <scope>NUCLEOTIDE SEQUENCE [LARGE SCALE GENOMIC DNA]</scope>
    <source>
        <strain evidence="2">Phe10_nw2017</strain>
    </source>
</reference>
<dbReference type="Proteomes" id="UP000321083">
    <property type="component" value="Unassembled WGS sequence"/>
</dbReference>
<organism evidence="2 3">
    <name type="scientific">Planctomyces bekefii</name>
    <dbReference type="NCBI Taxonomy" id="1653850"/>
    <lineage>
        <taxon>Bacteria</taxon>
        <taxon>Pseudomonadati</taxon>
        <taxon>Planctomycetota</taxon>
        <taxon>Planctomycetia</taxon>
        <taxon>Planctomycetales</taxon>
        <taxon>Planctomycetaceae</taxon>
        <taxon>Planctomyces</taxon>
    </lineage>
</organism>
<proteinExistence type="predicted"/>
<dbReference type="AlphaFoldDB" id="A0A5C6MBZ7"/>